<evidence type="ECO:0000313" key="2">
    <source>
        <dbReference type="Proteomes" id="UP001208567"/>
    </source>
</evidence>
<dbReference type="InterPro" id="IPR042178">
    <property type="entry name" value="Serpin_sf_1"/>
</dbReference>
<keyword evidence="2" id="KW-1185">Reference proteome</keyword>
<name>A0ABQ5N3Y2_9CLOT</name>
<dbReference type="SUPFAM" id="SSF56574">
    <property type="entry name" value="Serpins"/>
    <property type="match status" value="1"/>
</dbReference>
<reference evidence="1 2" key="1">
    <citation type="journal article" date="2024" name="Int. J. Syst. Evol. Microbiol.">
        <title>Clostridium omnivorum sp. nov., isolated from anoxic soil under the treatment of reductive soil disinfestation.</title>
        <authorList>
            <person name="Ueki A."/>
            <person name="Tonouchi A."/>
            <person name="Kaku N."/>
            <person name="Honma S."/>
            <person name="Ueki K."/>
        </authorList>
    </citation>
    <scope>NUCLEOTIDE SEQUENCE [LARGE SCALE GENOMIC DNA]</scope>
    <source>
        <strain evidence="1 2">E14</strain>
    </source>
</reference>
<dbReference type="Proteomes" id="UP001208567">
    <property type="component" value="Unassembled WGS sequence"/>
</dbReference>
<dbReference type="InterPro" id="IPR023795">
    <property type="entry name" value="Serpin_CS"/>
</dbReference>
<evidence type="ECO:0008006" key="3">
    <source>
        <dbReference type="Google" id="ProtNLM"/>
    </source>
</evidence>
<dbReference type="Gene3D" id="2.30.39.10">
    <property type="entry name" value="Alpha-1-antitrypsin, domain 1"/>
    <property type="match status" value="1"/>
</dbReference>
<organism evidence="1 2">
    <name type="scientific">Clostridium omnivorum</name>
    <dbReference type="NCBI Taxonomy" id="1604902"/>
    <lineage>
        <taxon>Bacteria</taxon>
        <taxon>Bacillati</taxon>
        <taxon>Bacillota</taxon>
        <taxon>Clostridia</taxon>
        <taxon>Eubacteriales</taxon>
        <taxon>Clostridiaceae</taxon>
        <taxon>Clostridium</taxon>
    </lineage>
</organism>
<dbReference type="InterPro" id="IPR042185">
    <property type="entry name" value="Serpin_sf_2"/>
</dbReference>
<dbReference type="InterPro" id="IPR036186">
    <property type="entry name" value="Serpin_sf"/>
</dbReference>
<comment type="caution">
    <text evidence="1">The sequence shown here is derived from an EMBL/GenBank/DDBJ whole genome shotgun (WGS) entry which is preliminary data.</text>
</comment>
<sequence>MKGIKLTAILFAVTITFSGCSLGHKTKQTDSSSFENLTITPHMEEQIKGDKNILYCSTFQLAWNELKDNIIKGDIRLSGSEPGMVKYLNKELSTKKDLSDKDYVAMAGFGKDEIVKKINDELKSKFKDQAPTVAEQLKQDDIFAYAFLYKNLKFQNKFEKLKQTISFSGSTGVKGVKGFGIIKYKDSTSARKVAEQVTILDYKNDNDFIIKLKSNSPKDEIILAKLKPEQTLLETIKAVEERSKTSSQSNIAENDTLQIPCFDFNIDHNYTELLDKPLMNSGFEDYEIVKAKQNVLFKLNETGATLKSEVKITMTKSAPMVTHRLVFDKPFLLMLKEKDAAYPYFAIWVQNAELLVNN</sequence>
<dbReference type="PROSITE" id="PS00284">
    <property type="entry name" value="SERPIN"/>
    <property type="match status" value="1"/>
</dbReference>
<dbReference type="EMBL" id="BRXR01000001">
    <property type="protein sequence ID" value="GLC29914.1"/>
    <property type="molecule type" value="Genomic_DNA"/>
</dbReference>
<dbReference type="PROSITE" id="PS51257">
    <property type="entry name" value="PROKAR_LIPOPROTEIN"/>
    <property type="match status" value="1"/>
</dbReference>
<dbReference type="Gene3D" id="3.30.497.10">
    <property type="entry name" value="Antithrombin, subunit I, domain 2"/>
    <property type="match status" value="1"/>
</dbReference>
<evidence type="ECO:0000313" key="1">
    <source>
        <dbReference type="EMBL" id="GLC29914.1"/>
    </source>
</evidence>
<accession>A0ABQ5N3Y2</accession>
<gene>
    <name evidence="1" type="ORF">bsdE14_13240</name>
</gene>
<proteinExistence type="predicted"/>
<protein>
    <recommendedName>
        <fullName evidence="3">Serpin domain-containing protein</fullName>
    </recommendedName>
</protein>
<dbReference type="RefSeq" id="WP_264849188.1">
    <property type="nucleotide sequence ID" value="NZ_BRXR01000001.1"/>
</dbReference>